<evidence type="ECO:0000256" key="1">
    <source>
        <dbReference type="ARBA" id="ARBA00008231"/>
    </source>
</evidence>
<dbReference type="Gene3D" id="3.30.2180.10">
    <property type="entry name" value="ATP12-like"/>
    <property type="match status" value="1"/>
</dbReference>
<evidence type="ECO:0000256" key="2">
    <source>
        <dbReference type="ARBA" id="ARBA00022946"/>
    </source>
</evidence>
<dbReference type="InterPro" id="IPR023335">
    <property type="entry name" value="ATP12_ortho_dom_sf"/>
</dbReference>
<dbReference type="InterPro" id="IPR042272">
    <property type="entry name" value="ATP12_ATP_synth-F1-assembly_N"/>
</dbReference>
<accession>A0A842HRK3</accession>
<dbReference type="AlphaFoldDB" id="A0A842HRK3"/>
<dbReference type="GO" id="GO:0043461">
    <property type="term" value="P:proton-transporting ATP synthase complex assembly"/>
    <property type="evidence" value="ECO:0007669"/>
    <property type="project" value="InterPro"/>
</dbReference>
<comment type="caution">
    <text evidence="4">The sequence shown here is derived from an EMBL/GenBank/DDBJ whole genome shotgun (WGS) entry which is preliminary data.</text>
</comment>
<keyword evidence="5" id="KW-1185">Reference proteome</keyword>
<comment type="similarity">
    <text evidence="1">Belongs to the ATP12 family.</text>
</comment>
<dbReference type="Proteomes" id="UP000564378">
    <property type="component" value="Unassembled WGS sequence"/>
</dbReference>
<organism evidence="4 5">
    <name type="scientific">Parasphingopyxis marina</name>
    <dbReference type="NCBI Taxonomy" id="2761622"/>
    <lineage>
        <taxon>Bacteria</taxon>
        <taxon>Pseudomonadati</taxon>
        <taxon>Pseudomonadota</taxon>
        <taxon>Alphaproteobacteria</taxon>
        <taxon>Sphingomonadales</taxon>
        <taxon>Sphingomonadaceae</taxon>
        <taxon>Parasphingopyxis</taxon>
    </lineage>
</organism>
<sequence length="232" mass="25759">MKRFYDEAKAVRTDRGWGIALDGRPVKTPARAALAVPSEQLGYGIAAEWNGQAEEIDPLSMPLTGLANAAIDRIAPDPEGFASELAVFGETDLFCYRVDSPAELAKRQYEAWDPLLDWAMRRYDIGFETTTDIVHRAQPDETVARLKAAVEAYDAFHLAPLSPLVRLSGSLIGALALVEGAFEEDAVWEATRLDEDWQEAQWGEDEEAIATRDAKRREFAAAMRFLRLLDAS</sequence>
<protein>
    <submittedName>
        <fullName evidence="4">ATPase</fullName>
    </submittedName>
</protein>
<keyword evidence="3" id="KW-0143">Chaperone</keyword>
<evidence type="ECO:0000256" key="3">
    <source>
        <dbReference type="ARBA" id="ARBA00023186"/>
    </source>
</evidence>
<dbReference type="RefSeq" id="WP_185799711.1">
    <property type="nucleotide sequence ID" value="NZ_JACJVJ010000001.1"/>
</dbReference>
<proteinExistence type="inferred from homology"/>
<evidence type="ECO:0000313" key="5">
    <source>
        <dbReference type="Proteomes" id="UP000564378"/>
    </source>
</evidence>
<reference evidence="4 5" key="1">
    <citation type="submission" date="2020-08" db="EMBL/GenBank/DDBJ databases">
        <title>Draft genome sequence of Parasphingopyxis sp. GrpM-11.</title>
        <authorList>
            <person name="Oh J."/>
            <person name="Roh D.-H."/>
        </authorList>
    </citation>
    <scope>NUCLEOTIDE SEQUENCE [LARGE SCALE GENOMIC DNA]</scope>
    <source>
        <strain evidence="4 5">GrpM-11</strain>
    </source>
</reference>
<gene>
    <name evidence="4" type="ORF">H6P80_02220</name>
</gene>
<name>A0A842HRK3_9SPHN</name>
<dbReference type="PANTHER" id="PTHR21013:SF10">
    <property type="entry name" value="ATP SYNTHASE MITOCHONDRIAL F1 COMPLEX ASSEMBLY FACTOR 2"/>
    <property type="match status" value="1"/>
</dbReference>
<dbReference type="PANTHER" id="PTHR21013">
    <property type="entry name" value="ATP SYNTHASE MITOCHONDRIAL F1 COMPLEX ASSEMBLY FACTOR 2/ATP12 PROTEIN, MITOCHONDRIAL PRECURSOR"/>
    <property type="match status" value="1"/>
</dbReference>
<dbReference type="Pfam" id="PF07542">
    <property type="entry name" value="ATP12"/>
    <property type="match status" value="1"/>
</dbReference>
<keyword evidence="2" id="KW-0809">Transit peptide</keyword>
<dbReference type="SUPFAM" id="SSF160909">
    <property type="entry name" value="ATP12-like"/>
    <property type="match status" value="1"/>
</dbReference>
<dbReference type="EMBL" id="JACJVJ010000001">
    <property type="protein sequence ID" value="MBC2776428.1"/>
    <property type="molecule type" value="Genomic_DNA"/>
</dbReference>
<evidence type="ECO:0000313" key="4">
    <source>
        <dbReference type="EMBL" id="MBC2776428.1"/>
    </source>
</evidence>
<dbReference type="InterPro" id="IPR011419">
    <property type="entry name" value="ATP12_ATP_synth-F1-assembly"/>
</dbReference>
<dbReference type="Gene3D" id="1.10.3580.10">
    <property type="entry name" value="ATP12 ATPase"/>
    <property type="match status" value="1"/>
</dbReference>